<evidence type="ECO:0000313" key="3">
    <source>
        <dbReference type="Proteomes" id="UP000027604"/>
    </source>
</evidence>
<organism evidence="2 3">
    <name type="scientific">Janthinobacterium agaricidamnosum NBRC 102515 = DSM 9628</name>
    <dbReference type="NCBI Taxonomy" id="1349767"/>
    <lineage>
        <taxon>Bacteria</taxon>
        <taxon>Pseudomonadati</taxon>
        <taxon>Pseudomonadota</taxon>
        <taxon>Betaproteobacteria</taxon>
        <taxon>Burkholderiales</taxon>
        <taxon>Oxalobacteraceae</taxon>
        <taxon>Janthinobacterium</taxon>
    </lineage>
</organism>
<dbReference type="PATRIC" id="fig|1349767.4.peg.4221"/>
<proteinExistence type="predicted"/>
<dbReference type="HOGENOM" id="CLU_538274_0_0_4"/>
<evidence type="ECO:0000313" key="2">
    <source>
        <dbReference type="EMBL" id="CDG83112.1"/>
    </source>
</evidence>
<feature type="domain" description="Glyoxalase-related protein" evidence="1">
    <location>
        <begin position="3"/>
        <end position="59"/>
    </location>
</feature>
<accession>W0V770</accession>
<dbReference type="EMBL" id="HG322949">
    <property type="protein sequence ID" value="CDG83112.1"/>
    <property type="molecule type" value="Genomic_DNA"/>
</dbReference>
<keyword evidence="3" id="KW-1185">Reference proteome</keyword>
<name>W0V770_9BURK</name>
<dbReference type="InterPro" id="IPR045517">
    <property type="entry name" value="Glyoxalase_8"/>
</dbReference>
<dbReference type="Pfam" id="PF20066">
    <property type="entry name" value="Glyoxalase_8"/>
    <property type="match status" value="1"/>
</dbReference>
<reference evidence="2 3" key="1">
    <citation type="journal article" date="2015" name="Genome Announc.">
        <title>Genome Sequence of Mushroom Soft-Rot Pathogen Janthinobacterium agaricidamnosum.</title>
        <authorList>
            <person name="Graupner K."/>
            <person name="Lackner G."/>
            <person name="Hertweck C."/>
        </authorList>
    </citation>
    <scope>NUCLEOTIDE SEQUENCE [LARGE SCALE GENOMIC DNA]</scope>
    <source>
        <strain evidence="3">NBRC 102515 / DSM 9628</strain>
    </source>
</reference>
<gene>
    <name evidence="2" type="ORF">GJA_2481</name>
</gene>
<protein>
    <recommendedName>
        <fullName evidence="1">Glyoxalase-related protein domain-containing protein</fullName>
    </recommendedName>
</protein>
<evidence type="ECO:0000259" key="1">
    <source>
        <dbReference type="Pfam" id="PF20066"/>
    </source>
</evidence>
<dbReference type="AlphaFoldDB" id="W0V770"/>
<sequence>MNTQQLKQLAVRLRALLEDAAVEIGHGQALDLSASLVGLRNWPEVQAFPQRVQAQELDLSATARLAYRLANKYNHEASSTELLQLLLPPADLRNASTPYIWPAGPEAGVYITTTQTAIDALVERYQEATDGAVFYAERAGMEHDAAINLGDDGLWSGGLERVPSGTLVVLGPIELDQQSWREASDRVEMACIRAESSGHRVAILFDTLLPAMVGADATVMLLNKGDDDLHENLVGTVGDDGNLQPGLVRQYSQPIKGATVTDTSALPKPVADQLKAVFTKKNRGIIALGSIEDVENHGTKIGEAVLALTEHLGLAARILPRHRSTMSKFDQVPAAVSQLPFLASIESAYAQGYRRFLIDPRYTKPEVLARFVDDSLFIACTYAATVEELAMCTVAANGRSPSLLPWLLAAVVVAPMQTSEGTEILTDVYIGVEDVHIDNAGHVFDFVARHRTIRIEDQFKALVDSGEIDIAVASDAGIGQRTIKRLARLFDAER</sequence>
<dbReference type="Proteomes" id="UP000027604">
    <property type="component" value="Chromosome I"/>
</dbReference>
<dbReference type="KEGG" id="jag:GJA_2481"/>
<dbReference type="OrthoDB" id="7060901at2"/>
<dbReference type="STRING" id="1349767.GJA_2481"/>
<dbReference type="RefSeq" id="WP_051780690.1">
    <property type="nucleotide sequence ID" value="NZ_BCTH01000032.1"/>
</dbReference>